<evidence type="ECO:0008006" key="3">
    <source>
        <dbReference type="Google" id="ProtNLM"/>
    </source>
</evidence>
<feature type="transmembrane region" description="Helical" evidence="1">
    <location>
        <begin position="23"/>
        <end position="48"/>
    </location>
</feature>
<evidence type="ECO:0000313" key="2">
    <source>
        <dbReference type="EMBL" id="JAT23505.1"/>
    </source>
</evidence>
<accession>A0A1B6LII7</accession>
<evidence type="ECO:0000256" key="1">
    <source>
        <dbReference type="SAM" id="Phobius"/>
    </source>
</evidence>
<keyword evidence="1" id="KW-0472">Membrane</keyword>
<sequence>FTHAHIIHHHNLTFLSVCEGEVFSYRMLAVTFLVVLAITSVPFVSAICSKSLQDKLLLIWHGNPPEEIVETWMTGKLTTVYISPALVEAQPVLHTGDASQGLSCYQTVVSQDGVTTTDYWYYTNKTTLVGSYNIVMEVPSIVTVIEPEYSEMHLQVFFLRNGVYGLYECDTYTTEEGSYTPGVMIRVLNYDKNDKLQAAAIQSAKAVLDKLKLNDGVIVPTNCP</sequence>
<dbReference type="EMBL" id="GEBQ01016472">
    <property type="protein sequence ID" value="JAT23505.1"/>
    <property type="molecule type" value="Transcribed_RNA"/>
</dbReference>
<name>A0A1B6LII7_9HEMI</name>
<reference evidence="2" key="1">
    <citation type="submission" date="2015-11" db="EMBL/GenBank/DDBJ databases">
        <title>De novo transcriptome assembly of four potential Pierce s Disease insect vectors from Arizona vineyards.</title>
        <authorList>
            <person name="Tassone E.E."/>
        </authorList>
    </citation>
    <scope>NUCLEOTIDE SEQUENCE</scope>
</reference>
<gene>
    <name evidence="2" type="ORF">g.5510</name>
</gene>
<feature type="non-terminal residue" evidence="2">
    <location>
        <position position="1"/>
    </location>
</feature>
<protein>
    <recommendedName>
        <fullName evidence="3">Lipocalin/cytosolic fatty-acid binding domain-containing protein</fullName>
    </recommendedName>
</protein>
<proteinExistence type="predicted"/>
<keyword evidence="1" id="KW-1133">Transmembrane helix</keyword>
<organism evidence="2">
    <name type="scientific">Graphocephala atropunctata</name>
    <dbReference type="NCBI Taxonomy" id="36148"/>
    <lineage>
        <taxon>Eukaryota</taxon>
        <taxon>Metazoa</taxon>
        <taxon>Ecdysozoa</taxon>
        <taxon>Arthropoda</taxon>
        <taxon>Hexapoda</taxon>
        <taxon>Insecta</taxon>
        <taxon>Pterygota</taxon>
        <taxon>Neoptera</taxon>
        <taxon>Paraneoptera</taxon>
        <taxon>Hemiptera</taxon>
        <taxon>Auchenorrhyncha</taxon>
        <taxon>Membracoidea</taxon>
        <taxon>Cicadellidae</taxon>
        <taxon>Cicadellinae</taxon>
        <taxon>Cicadellini</taxon>
        <taxon>Graphocephala</taxon>
    </lineage>
</organism>
<keyword evidence="1" id="KW-0812">Transmembrane</keyword>
<dbReference type="AlphaFoldDB" id="A0A1B6LII7"/>